<evidence type="ECO:0000256" key="1">
    <source>
        <dbReference type="ARBA" id="ARBA00009589"/>
    </source>
</evidence>
<dbReference type="PANTHER" id="PTHR35134:SF2">
    <property type="entry name" value="NUCLEOTIDASE YQFW-RELATED"/>
    <property type="match status" value="1"/>
</dbReference>
<dbReference type="InterPro" id="IPR010708">
    <property type="entry name" value="5'(3')-deoxyribonucleotidase"/>
</dbReference>
<keyword evidence="5" id="KW-1185">Reference proteome</keyword>
<dbReference type="Pfam" id="PF06941">
    <property type="entry name" value="NT5C"/>
    <property type="match status" value="1"/>
</dbReference>
<evidence type="ECO:0000313" key="5">
    <source>
        <dbReference type="Proteomes" id="UP001231362"/>
    </source>
</evidence>
<comment type="similarity">
    <text evidence="1 3">Belongs to the 5'(3')-deoxyribonucleotidase family.</text>
</comment>
<evidence type="ECO:0000256" key="2">
    <source>
        <dbReference type="ARBA" id="ARBA00022801"/>
    </source>
</evidence>
<dbReference type="PANTHER" id="PTHR35134">
    <property type="entry name" value="NUCLEOTIDASE YQFW-RELATED"/>
    <property type="match status" value="1"/>
</dbReference>
<dbReference type="InterPro" id="IPR023214">
    <property type="entry name" value="HAD_sf"/>
</dbReference>
<name>A0ABT9V5Z2_9BACL</name>
<keyword evidence="2 3" id="KW-0378">Hydrolase</keyword>
<dbReference type="SUPFAM" id="SSF56784">
    <property type="entry name" value="HAD-like"/>
    <property type="match status" value="1"/>
</dbReference>
<dbReference type="PIRSF" id="PIRSF021362">
    <property type="entry name" value="UCP021362_HAD"/>
    <property type="match status" value="1"/>
</dbReference>
<dbReference type="Proteomes" id="UP001231362">
    <property type="component" value="Unassembled WGS sequence"/>
</dbReference>
<dbReference type="InterPro" id="IPR009206">
    <property type="entry name" value="Nucleotidase_putative"/>
</dbReference>
<protein>
    <recommendedName>
        <fullName evidence="3">Nucleotidase</fullName>
        <ecNumber evidence="3">3.1.3.-</ecNumber>
    </recommendedName>
</protein>
<gene>
    <name evidence="4" type="ORF">J2S07_002685</name>
</gene>
<evidence type="ECO:0000313" key="4">
    <source>
        <dbReference type="EMBL" id="MDQ0156365.1"/>
    </source>
</evidence>
<dbReference type="InterPro" id="IPR036412">
    <property type="entry name" value="HAD-like_sf"/>
</dbReference>
<accession>A0ABT9V5Z2</accession>
<proteinExistence type="inferred from homology"/>
<evidence type="ECO:0000256" key="3">
    <source>
        <dbReference type="PIRNR" id="PIRNR021362"/>
    </source>
</evidence>
<dbReference type="EC" id="3.1.3.-" evidence="3"/>
<dbReference type="InterPro" id="IPR052419">
    <property type="entry name" value="5_3-deoxyribonucleotidase-like"/>
</dbReference>
<dbReference type="EMBL" id="JAUSTU010000012">
    <property type="protein sequence ID" value="MDQ0156365.1"/>
    <property type="molecule type" value="Genomic_DNA"/>
</dbReference>
<comment type="caution">
    <text evidence="4">The sequence shown here is derived from an EMBL/GenBank/DDBJ whole genome shotgun (WGS) entry which is preliminary data.</text>
</comment>
<dbReference type="RefSeq" id="WP_307150882.1">
    <property type="nucleotide sequence ID" value="NZ_JAUSTU010000012.1"/>
</dbReference>
<organism evidence="4 5">
    <name type="scientific">Anoxybacillus andreesenii</name>
    <dbReference type="NCBI Taxonomy" id="1325932"/>
    <lineage>
        <taxon>Bacteria</taxon>
        <taxon>Bacillati</taxon>
        <taxon>Bacillota</taxon>
        <taxon>Bacilli</taxon>
        <taxon>Bacillales</taxon>
        <taxon>Anoxybacillaceae</taxon>
        <taxon>Anoxybacillus</taxon>
    </lineage>
</organism>
<sequence length="191" mass="22693">MRMKFGIDIDGTVTRPDAIVPFLNEDFGLSLTLDDIYDYDLSILVDIPKEQFSEWWLEKEPLVYERSPLAKDAKRVLKKWEKHHDLYYISARSIHLLEKTQEWFTKNDLPFHKIELVDTHDKVIFSKKYELDIFFEDKHDNAVRIHEQLSIPVILFNTPYNQDSVPKGVIRVNSWAEAEGWVDKWLEKQNA</sequence>
<reference evidence="4 5" key="1">
    <citation type="submission" date="2023-07" db="EMBL/GenBank/DDBJ databases">
        <title>Genomic Encyclopedia of Type Strains, Phase IV (KMG-IV): sequencing the most valuable type-strain genomes for metagenomic binning, comparative biology and taxonomic classification.</title>
        <authorList>
            <person name="Goeker M."/>
        </authorList>
    </citation>
    <scope>NUCLEOTIDE SEQUENCE [LARGE SCALE GENOMIC DNA]</scope>
    <source>
        <strain evidence="4 5">DSM 23948</strain>
    </source>
</reference>
<dbReference type="Gene3D" id="3.40.50.1000">
    <property type="entry name" value="HAD superfamily/HAD-like"/>
    <property type="match status" value="1"/>
</dbReference>